<comment type="caution">
    <text evidence="1">The sequence shown here is derived from an EMBL/GenBank/DDBJ whole genome shotgun (WGS) entry which is preliminary data.</text>
</comment>
<feature type="non-terminal residue" evidence="1">
    <location>
        <position position="1"/>
    </location>
</feature>
<dbReference type="EMBL" id="CAJVPM010008204">
    <property type="protein sequence ID" value="CAG8553063.1"/>
    <property type="molecule type" value="Genomic_DNA"/>
</dbReference>
<evidence type="ECO:0000313" key="1">
    <source>
        <dbReference type="EMBL" id="CAG8553063.1"/>
    </source>
</evidence>
<protein>
    <submittedName>
        <fullName evidence="1">781_t:CDS:1</fullName>
    </submittedName>
</protein>
<dbReference type="Proteomes" id="UP000789860">
    <property type="component" value="Unassembled WGS sequence"/>
</dbReference>
<reference evidence="1" key="1">
    <citation type="submission" date="2021-06" db="EMBL/GenBank/DDBJ databases">
        <authorList>
            <person name="Kallberg Y."/>
            <person name="Tangrot J."/>
            <person name="Rosling A."/>
        </authorList>
    </citation>
    <scope>NUCLEOTIDE SEQUENCE</scope>
    <source>
        <strain evidence="1">AU212A</strain>
    </source>
</reference>
<evidence type="ECO:0000313" key="2">
    <source>
        <dbReference type="Proteomes" id="UP000789860"/>
    </source>
</evidence>
<accession>A0ACA9LW06</accession>
<gene>
    <name evidence="1" type="ORF">SCALOS_LOCUS5250</name>
</gene>
<organism evidence="1 2">
    <name type="scientific">Scutellospora calospora</name>
    <dbReference type="NCBI Taxonomy" id="85575"/>
    <lineage>
        <taxon>Eukaryota</taxon>
        <taxon>Fungi</taxon>
        <taxon>Fungi incertae sedis</taxon>
        <taxon>Mucoromycota</taxon>
        <taxon>Glomeromycotina</taxon>
        <taxon>Glomeromycetes</taxon>
        <taxon>Diversisporales</taxon>
        <taxon>Gigasporaceae</taxon>
        <taxon>Scutellospora</taxon>
    </lineage>
</organism>
<name>A0ACA9LW06_9GLOM</name>
<sequence length="193" mass="22846">EKYDKNIKINKLKIGDKVLVVKSQLKNIFLAKLEEQFIGLYIIHDILLLGVFKLRTFENKKIKNSDIFIESTNEALNNLETNNENMSLSLQYKTTQNKISNKQQNLNMNEIFENSSESSSDKNDKLLITDRIKRDLQHEVDNNTEFISLFEAYKDYKTFKNIFYKIEQLEKYKGINKQRLKIAYYLGELKTKN</sequence>
<keyword evidence="2" id="KW-1185">Reference proteome</keyword>
<proteinExistence type="predicted"/>